<gene>
    <name evidence="2" type="ORF">NIES267_14780</name>
</gene>
<evidence type="ECO:0000313" key="2">
    <source>
        <dbReference type="EMBL" id="BAY82000.1"/>
    </source>
</evidence>
<dbReference type="Proteomes" id="UP000218418">
    <property type="component" value="Chromosome"/>
</dbReference>
<organism evidence="2 3">
    <name type="scientific">Calothrix parasitica NIES-267</name>
    <dbReference type="NCBI Taxonomy" id="1973488"/>
    <lineage>
        <taxon>Bacteria</taxon>
        <taxon>Bacillati</taxon>
        <taxon>Cyanobacteriota</taxon>
        <taxon>Cyanophyceae</taxon>
        <taxon>Nostocales</taxon>
        <taxon>Calotrichaceae</taxon>
        <taxon>Calothrix</taxon>
    </lineage>
</organism>
<evidence type="ECO:0000313" key="3">
    <source>
        <dbReference type="Proteomes" id="UP000218418"/>
    </source>
</evidence>
<feature type="domain" description="ChrR-like cupin" evidence="1">
    <location>
        <begin position="4"/>
        <end position="105"/>
    </location>
</feature>
<dbReference type="Gene3D" id="2.60.120.10">
    <property type="entry name" value="Jelly Rolls"/>
    <property type="match status" value="1"/>
</dbReference>
<dbReference type="EMBL" id="AP018227">
    <property type="protein sequence ID" value="BAY82000.1"/>
    <property type="molecule type" value="Genomic_DNA"/>
</dbReference>
<dbReference type="AlphaFoldDB" id="A0A1Z4LL90"/>
<evidence type="ECO:0000259" key="1">
    <source>
        <dbReference type="Pfam" id="PF12973"/>
    </source>
</evidence>
<dbReference type="InterPro" id="IPR011051">
    <property type="entry name" value="RmlC_Cupin_sf"/>
</dbReference>
<name>A0A1Z4LL90_9CYAN</name>
<dbReference type="OrthoDB" id="7506908at2"/>
<sequence length="112" mass="12477">MTEQKFINTNNQQWEKLPSFPGTEILPLSEPVPQGSIHKLHMSAGTVIPIHSHPCDEYVYVLEGAIETVGRECKAGTFWFTPANTKNGPHKAITDVEILTIRLGEMGKFENS</sequence>
<accession>A0A1Z4LL90</accession>
<protein>
    <recommendedName>
        <fullName evidence="1">ChrR-like cupin domain-containing protein</fullName>
    </recommendedName>
</protein>
<proteinExistence type="predicted"/>
<keyword evidence="3" id="KW-1185">Reference proteome</keyword>
<dbReference type="SUPFAM" id="SSF51182">
    <property type="entry name" value="RmlC-like cupins"/>
    <property type="match status" value="1"/>
</dbReference>
<dbReference type="InterPro" id="IPR014710">
    <property type="entry name" value="RmlC-like_jellyroll"/>
</dbReference>
<reference evidence="2 3" key="1">
    <citation type="submission" date="2017-06" db="EMBL/GenBank/DDBJ databases">
        <title>Genome sequencing of cyanobaciteial culture collection at National Institute for Environmental Studies (NIES).</title>
        <authorList>
            <person name="Hirose Y."/>
            <person name="Shimura Y."/>
            <person name="Fujisawa T."/>
            <person name="Nakamura Y."/>
            <person name="Kawachi M."/>
        </authorList>
    </citation>
    <scope>NUCLEOTIDE SEQUENCE [LARGE SCALE GENOMIC DNA]</scope>
    <source>
        <strain evidence="2 3">NIES-267</strain>
    </source>
</reference>
<dbReference type="InterPro" id="IPR025979">
    <property type="entry name" value="ChrR-like_cupin_dom"/>
</dbReference>
<dbReference type="Pfam" id="PF12973">
    <property type="entry name" value="Cupin_7"/>
    <property type="match status" value="1"/>
</dbReference>